<dbReference type="GO" id="GO:0005737">
    <property type="term" value="C:cytoplasm"/>
    <property type="evidence" value="ECO:0007669"/>
    <property type="project" value="TreeGrafter"/>
</dbReference>
<keyword evidence="4" id="KW-1133">Transmembrane helix</keyword>
<dbReference type="GO" id="GO:0005044">
    <property type="term" value="F:scavenger receptor activity"/>
    <property type="evidence" value="ECO:0007669"/>
    <property type="project" value="TreeGrafter"/>
</dbReference>
<dbReference type="GO" id="GO:0016020">
    <property type="term" value="C:membrane"/>
    <property type="evidence" value="ECO:0007669"/>
    <property type="project" value="UniProtKB-SubCell"/>
</dbReference>
<dbReference type="OrthoDB" id="514335at2759"/>
<dbReference type="EMBL" id="JACEEZ010012429">
    <property type="protein sequence ID" value="KAG0720686.1"/>
    <property type="molecule type" value="Genomic_DNA"/>
</dbReference>
<comment type="similarity">
    <text evidence="2">Belongs to the CD36 family.</text>
</comment>
<dbReference type="AlphaFoldDB" id="A0A8J4YCD7"/>
<dbReference type="Proteomes" id="UP000770661">
    <property type="component" value="Unassembled WGS sequence"/>
</dbReference>
<keyword evidence="3" id="KW-0812">Transmembrane</keyword>
<accession>A0A8J4YCD7</accession>
<comment type="caution">
    <text evidence="7">The sequence shown here is derived from an EMBL/GenBank/DDBJ whole genome shotgun (WGS) entry which is preliminary data.</text>
</comment>
<evidence type="ECO:0000256" key="3">
    <source>
        <dbReference type="ARBA" id="ARBA00022692"/>
    </source>
</evidence>
<evidence type="ECO:0000256" key="1">
    <source>
        <dbReference type="ARBA" id="ARBA00004370"/>
    </source>
</evidence>
<protein>
    <submittedName>
        <fullName evidence="7">Protein croquemort</fullName>
    </submittedName>
</protein>
<keyword evidence="5" id="KW-0472">Membrane</keyword>
<evidence type="ECO:0000313" key="8">
    <source>
        <dbReference type="Proteomes" id="UP000770661"/>
    </source>
</evidence>
<evidence type="ECO:0000256" key="6">
    <source>
        <dbReference type="ARBA" id="ARBA00023180"/>
    </source>
</evidence>
<organism evidence="7 8">
    <name type="scientific">Chionoecetes opilio</name>
    <name type="common">Atlantic snow crab</name>
    <name type="synonym">Cancer opilio</name>
    <dbReference type="NCBI Taxonomy" id="41210"/>
    <lineage>
        <taxon>Eukaryota</taxon>
        <taxon>Metazoa</taxon>
        <taxon>Ecdysozoa</taxon>
        <taxon>Arthropoda</taxon>
        <taxon>Crustacea</taxon>
        <taxon>Multicrustacea</taxon>
        <taxon>Malacostraca</taxon>
        <taxon>Eumalacostraca</taxon>
        <taxon>Eucarida</taxon>
        <taxon>Decapoda</taxon>
        <taxon>Pleocyemata</taxon>
        <taxon>Brachyura</taxon>
        <taxon>Eubrachyura</taxon>
        <taxon>Majoidea</taxon>
        <taxon>Majidae</taxon>
        <taxon>Chionoecetes</taxon>
    </lineage>
</organism>
<keyword evidence="8" id="KW-1185">Reference proteome</keyword>
<name>A0A8J4YCD7_CHIOP</name>
<dbReference type="PANTHER" id="PTHR11923">
    <property type="entry name" value="SCAVENGER RECEPTOR CLASS B TYPE-1 SR-B1"/>
    <property type="match status" value="1"/>
</dbReference>
<comment type="subcellular location">
    <subcellularLocation>
        <location evidence="1">Membrane</location>
    </subcellularLocation>
</comment>
<keyword evidence="6" id="KW-0325">Glycoprotein</keyword>
<evidence type="ECO:0000256" key="5">
    <source>
        <dbReference type="ARBA" id="ARBA00023136"/>
    </source>
</evidence>
<evidence type="ECO:0000256" key="2">
    <source>
        <dbReference type="ARBA" id="ARBA00010532"/>
    </source>
</evidence>
<evidence type="ECO:0000313" key="7">
    <source>
        <dbReference type="EMBL" id="KAG0720686.1"/>
    </source>
</evidence>
<dbReference type="InterPro" id="IPR002159">
    <property type="entry name" value="CD36_fam"/>
</dbReference>
<dbReference type="Pfam" id="PF01130">
    <property type="entry name" value="CD36"/>
    <property type="match status" value="1"/>
</dbReference>
<proteinExistence type="inferred from homology"/>
<gene>
    <name evidence="7" type="primary">crq_0</name>
    <name evidence="7" type="ORF">GWK47_048011</name>
</gene>
<sequence length="137" mass="15328">MPMGLNVFLKAVGEKLIVRTAVRNVIFEGFTDPVLDFVHKPGSNTSFPSFLPPGLAPYDKFAWFYKRNLSLEYDGLFNMYTGHDTLDNLGVIDWWNGSNATDYFDYPCNVVEGSAGELFPPGVTKDQVSLFSPDLCM</sequence>
<reference evidence="7" key="1">
    <citation type="submission" date="2020-07" db="EMBL/GenBank/DDBJ databases">
        <title>The High-quality genome of the commercially important snow crab, Chionoecetes opilio.</title>
        <authorList>
            <person name="Jeong J.-H."/>
            <person name="Ryu S."/>
        </authorList>
    </citation>
    <scope>NUCLEOTIDE SEQUENCE</scope>
    <source>
        <strain evidence="7">MADBK_172401_WGS</strain>
        <tissue evidence="7">Digestive gland</tissue>
    </source>
</reference>
<evidence type="ECO:0000256" key="4">
    <source>
        <dbReference type="ARBA" id="ARBA00022989"/>
    </source>
</evidence>
<dbReference type="PANTHER" id="PTHR11923:SF93">
    <property type="entry name" value="GH07959P-RELATED"/>
    <property type="match status" value="1"/>
</dbReference>